<proteinExistence type="predicted"/>
<gene>
    <name evidence="1" type="ORF">LLEC1_08048</name>
</gene>
<sequence>MKGSDGVSINYDTKSAYACSLHISKSQIKKFFRMPDNITLPRDYKPSHYKLSLSDLDFQAWTYRGTVRHVAPRRTSA</sequence>
<protein>
    <submittedName>
        <fullName evidence="1">Uncharacterized protein</fullName>
    </submittedName>
</protein>
<organism evidence="1 2">
    <name type="scientific">Cordyceps confragosa</name>
    <name type="common">Lecanicillium lecanii</name>
    <dbReference type="NCBI Taxonomy" id="2714763"/>
    <lineage>
        <taxon>Eukaryota</taxon>
        <taxon>Fungi</taxon>
        <taxon>Dikarya</taxon>
        <taxon>Ascomycota</taxon>
        <taxon>Pezizomycotina</taxon>
        <taxon>Sordariomycetes</taxon>
        <taxon>Hypocreomycetidae</taxon>
        <taxon>Hypocreales</taxon>
        <taxon>Cordycipitaceae</taxon>
        <taxon>Akanthomyces</taxon>
    </lineage>
</organism>
<dbReference type="AlphaFoldDB" id="A0A179I1E6"/>
<dbReference type="EMBL" id="LUKN01004098">
    <property type="protein sequence ID" value="OAQ96575.1"/>
    <property type="molecule type" value="Genomic_DNA"/>
</dbReference>
<dbReference type="Proteomes" id="UP000243081">
    <property type="component" value="Unassembled WGS sequence"/>
</dbReference>
<accession>A0A179I1E6</accession>
<reference evidence="1 2" key="1">
    <citation type="submission" date="2016-03" db="EMBL/GenBank/DDBJ databases">
        <title>Fine-scale spatial genetic structure of a fungal parasite of coffee scale insects.</title>
        <authorList>
            <person name="Jackson D."/>
            <person name="Zemenick K.A."/>
            <person name="Malloure B."/>
            <person name="Quandt C.A."/>
            <person name="James T.Y."/>
        </authorList>
    </citation>
    <scope>NUCLEOTIDE SEQUENCE [LARGE SCALE GENOMIC DNA]</scope>
    <source>
        <strain evidence="1 2">UM487</strain>
    </source>
</reference>
<keyword evidence="2" id="KW-1185">Reference proteome</keyword>
<name>A0A179I1E6_CORDF</name>
<comment type="caution">
    <text evidence="1">The sequence shown here is derived from an EMBL/GenBank/DDBJ whole genome shotgun (WGS) entry which is preliminary data.</text>
</comment>
<evidence type="ECO:0000313" key="1">
    <source>
        <dbReference type="EMBL" id="OAQ96575.1"/>
    </source>
</evidence>
<evidence type="ECO:0000313" key="2">
    <source>
        <dbReference type="Proteomes" id="UP000243081"/>
    </source>
</evidence>